<comment type="caution">
    <text evidence="2">The sequence shown here is derived from an EMBL/GenBank/DDBJ whole genome shotgun (WGS) entry which is preliminary data.</text>
</comment>
<dbReference type="AlphaFoldDB" id="A0A218Z1T4"/>
<gene>
    <name evidence="2" type="ORF">B2J93_2160</name>
</gene>
<proteinExistence type="predicted"/>
<evidence type="ECO:0000313" key="3">
    <source>
        <dbReference type="Proteomes" id="UP000242519"/>
    </source>
</evidence>
<reference evidence="2 3" key="1">
    <citation type="submission" date="2017-04" db="EMBL/GenBank/DDBJ databases">
        <title>Draft genome sequence of Marssonina coronaria NL1: causal agent of apple blotch.</title>
        <authorList>
            <person name="Cheng Q."/>
        </authorList>
    </citation>
    <scope>NUCLEOTIDE SEQUENCE [LARGE SCALE GENOMIC DNA]</scope>
    <source>
        <strain evidence="2 3">NL1</strain>
    </source>
</reference>
<evidence type="ECO:0000256" key="1">
    <source>
        <dbReference type="SAM" id="MobiDB-lite"/>
    </source>
</evidence>
<dbReference type="InParanoid" id="A0A218Z1T4"/>
<organism evidence="2 3">
    <name type="scientific">Diplocarpon coronariae</name>
    <dbReference type="NCBI Taxonomy" id="2795749"/>
    <lineage>
        <taxon>Eukaryota</taxon>
        <taxon>Fungi</taxon>
        <taxon>Dikarya</taxon>
        <taxon>Ascomycota</taxon>
        <taxon>Pezizomycotina</taxon>
        <taxon>Leotiomycetes</taxon>
        <taxon>Helotiales</taxon>
        <taxon>Drepanopezizaceae</taxon>
        <taxon>Diplocarpon</taxon>
    </lineage>
</organism>
<evidence type="ECO:0000313" key="2">
    <source>
        <dbReference type="EMBL" id="OWP01644.1"/>
    </source>
</evidence>
<accession>A0A218Z1T4</accession>
<feature type="region of interest" description="Disordered" evidence="1">
    <location>
        <begin position="60"/>
        <end position="148"/>
    </location>
</feature>
<name>A0A218Z1T4_9HELO</name>
<dbReference type="EMBL" id="MZNU01000266">
    <property type="protein sequence ID" value="OWP01644.1"/>
    <property type="molecule type" value="Genomic_DNA"/>
</dbReference>
<sequence>MRSSLSDSGCHCADAASFSSTTPLTYLSEVVSTGKRSALYDPIFTASMFPFVWADGGPGKHAGAARECPPPSDVQPLRPGFGRASELELGDYPSRTPALPITAKRDTVRPALSPPDRVRASASRSPRLGDSSFSAPTHESTEKPPQHLVTWCDGNEASRSERLVRSWGQAMQFSHRGYCIANYSDT</sequence>
<dbReference type="Proteomes" id="UP000242519">
    <property type="component" value="Unassembled WGS sequence"/>
</dbReference>
<protein>
    <submittedName>
        <fullName evidence="2">Uncharacterized protein</fullName>
    </submittedName>
</protein>
<keyword evidence="3" id="KW-1185">Reference proteome</keyword>